<dbReference type="GeneID" id="79271911"/>
<name>A0ABD5WQ98_9EURY</name>
<dbReference type="AlphaFoldDB" id="A0ABD5WQ98"/>
<dbReference type="RefSeq" id="WP_276239680.1">
    <property type="nucleotide sequence ID" value="NZ_CP119991.1"/>
</dbReference>
<proteinExistence type="predicted"/>
<evidence type="ECO:0000313" key="1">
    <source>
        <dbReference type="EMBL" id="MFC7095702.1"/>
    </source>
</evidence>
<reference evidence="1 2" key="1">
    <citation type="journal article" date="2019" name="Int. J. Syst. Evol. Microbiol.">
        <title>The Global Catalogue of Microorganisms (GCM) 10K type strain sequencing project: providing services to taxonomists for standard genome sequencing and annotation.</title>
        <authorList>
            <consortium name="The Broad Institute Genomics Platform"/>
            <consortium name="The Broad Institute Genome Sequencing Center for Infectious Disease"/>
            <person name="Wu L."/>
            <person name="Ma J."/>
        </authorList>
    </citation>
    <scope>NUCLEOTIDE SEQUENCE [LARGE SCALE GENOMIC DNA]</scope>
    <source>
        <strain evidence="1 2">DT55</strain>
    </source>
</reference>
<evidence type="ECO:0008006" key="3">
    <source>
        <dbReference type="Google" id="ProtNLM"/>
    </source>
</evidence>
<dbReference type="EMBL" id="JBHTAG010000001">
    <property type="protein sequence ID" value="MFC7095702.1"/>
    <property type="molecule type" value="Genomic_DNA"/>
</dbReference>
<accession>A0ABD5WQ98</accession>
<evidence type="ECO:0000313" key="2">
    <source>
        <dbReference type="Proteomes" id="UP001596388"/>
    </source>
</evidence>
<keyword evidence="2" id="KW-1185">Reference proteome</keyword>
<comment type="caution">
    <text evidence="1">The sequence shown here is derived from an EMBL/GenBank/DDBJ whole genome shotgun (WGS) entry which is preliminary data.</text>
</comment>
<gene>
    <name evidence="1" type="ORF">ACFQKD_00150</name>
</gene>
<organism evidence="1 2">
    <name type="scientific">Halobaculum marinum</name>
    <dbReference type="NCBI Taxonomy" id="3031996"/>
    <lineage>
        <taxon>Archaea</taxon>
        <taxon>Methanobacteriati</taxon>
        <taxon>Methanobacteriota</taxon>
        <taxon>Stenosarchaea group</taxon>
        <taxon>Halobacteria</taxon>
        <taxon>Halobacteriales</taxon>
        <taxon>Haloferacaceae</taxon>
        <taxon>Halobaculum</taxon>
    </lineage>
</organism>
<sequence>MTSTTEVTTMRGGSTTFDLTASLEEAQTCCNGDCTGSPADTRHELSYTTSCDMEGMAADWGEVAFCSYRCAREFANLGALQTTNPREDLIVFTGQPVLVHLTRKGDPEPLRSVLGFDAADARRKANEMLENDGTWMDIDVEDVVLTHERL</sequence>
<protein>
    <recommendedName>
        <fullName evidence="3">YHS domain-containing protein</fullName>
    </recommendedName>
</protein>
<dbReference type="Proteomes" id="UP001596388">
    <property type="component" value="Unassembled WGS sequence"/>
</dbReference>